<proteinExistence type="predicted"/>
<dbReference type="Proteomes" id="UP001558850">
    <property type="component" value="Unassembled WGS sequence"/>
</dbReference>
<comment type="caution">
    <text evidence="1">The sequence shown here is derived from an EMBL/GenBank/DDBJ whole genome shotgun (WGS) entry which is preliminary data.</text>
</comment>
<gene>
    <name evidence="1" type="ORF">AB4Y32_18455</name>
</gene>
<sequence length="99" mass="10855">MTHYLISGNTRARGPFRPNDWAERLAGVVSIFVRERADASHVCAVSYAMPCVDGDVKCLRVAGALQEICPDAFRFVLQFADENDLPVRALDVSRSAGKS</sequence>
<dbReference type="EMBL" id="JBFRCH010000009">
    <property type="protein sequence ID" value="MEX3933758.1"/>
    <property type="molecule type" value="Genomic_DNA"/>
</dbReference>
<evidence type="ECO:0000313" key="1">
    <source>
        <dbReference type="EMBL" id="MEX3933758.1"/>
    </source>
</evidence>
<reference evidence="1" key="1">
    <citation type="submission" date="2024-07" db="EMBL/GenBank/DDBJ databases">
        <title>A survey of Mimosa microsymbionts across Brazilian biomes reveals a high diversity of Paraburkholderia nodulating endemic species, but also that Cupriavidus is common as a symbiont of widespread species.</title>
        <authorList>
            <person name="Rouws L."/>
            <person name="Barauna A."/>
            <person name="Beukes C."/>
            <person name="Rouws J.R.C."/>
            <person name="De Faria S.M."/>
            <person name="Gross E."/>
            <person name="Bueno Dos Reis Junior F."/>
            <person name="Simon M.F."/>
            <person name="Maluk M."/>
            <person name="Odee D.W."/>
            <person name="Kenicer G."/>
            <person name="Young J.P.W."/>
            <person name="Reis V.M."/>
            <person name="Zilli J."/>
            <person name="James E.K."/>
        </authorList>
    </citation>
    <scope>NUCLEOTIDE SEQUENCE</scope>
    <source>
        <strain evidence="1">EG181B</strain>
    </source>
</reference>
<organism evidence="1 2">
    <name type="scientific">Paraburkholderia phymatum</name>
    <dbReference type="NCBI Taxonomy" id="148447"/>
    <lineage>
        <taxon>Bacteria</taxon>
        <taxon>Pseudomonadati</taxon>
        <taxon>Pseudomonadota</taxon>
        <taxon>Betaproteobacteria</taxon>
        <taxon>Burkholderiales</taxon>
        <taxon>Burkholderiaceae</taxon>
        <taxon>Paraburkholderia</taxon>
    </lineage>
</organism>
<accession>A0ACC6U2A4</accession>
<protein>
    <submittedName>
        <fullName evidence="1">DUF3579 domain-containing protein</fullName>
    </submittedName>
</protein>
<evidence type="ECO:0000313" key="2">
    <source>
        <dbReference type="Proteomes" id="UP001558850"/>
    </source>
</evidence>
<name>A0ACC6U2A4_9BURK</name>
<keyword evidence="2" id="KW-1185">Reference proteome</keyword>